<evidence type="ECO:0000256" key="3">
    <source>
        <dbReference type="ARBA" id="ARBA00022840"/>
    </source>
</evidence>
<evidence type="ECO:0000256" key="4">
    <source>
        <dbReference type="ARBA" id="ARBA00022960"/>
    </source>
</evidence>
<evidence type="ECO:0000256" key="5">
    <source>
        <dbReference type="ARBA" id="ARBA00023458"/>
    </source>
</evidence>
<comment type="similarity">
    <text evidence="5 6">Belongs to the FtsA/MreB family.</text>
</comment>
<keyword evidence="1 6" id="KW-0963">Cytoplasm</keyword>
<accession>A0A0G0SZR5</accession>
<dbReference type="GO" id="GO:0005524">
    <property type="term" value="F:ATP binding"/>
    <property type="evidence" value="ECO:0007669"/>
    <property type="project" value="UniProtKB-KW"/>
</dbReference>
<sequence>MNFPKFRNPINSFLGLFSHDIGIDLGTANTLVFVRGKGIVIREPSAVARHKKSKEILAIGASAKKMYGRAPATIEAIRPLRDGVIADFDATAAMLKHYINKVHESGTAMPKIPRPRVVIGIPSGVTEVERRAVADAAIDAGAREVYLIEEPMAAAIGANLPIEGPEGVFIVDIGGGTSEIAVISLGGIVMGRSIRVAGDEMDEAIINYVRLKYSLLLGQPTAENVKMGIGSILPAKDLPANKQIGFTVVRGRDLETGLPKSIKLTGSEIQEAISPIIQEIVTDIVDTLEEIPPELTSDIMERGIVLAGGGSLINGIDKIISEATKMPVWIAEDPLTCVVRGCGICLEENGLLKRIRVTKGL</sequence>
<evidence type="ECO:0000256" key="2">
    <source>
        <dbReference type="ARBA" id="ARBA00022741"/>
    </source>
</evidence>
<feature type="binding site" evidence="6">
    <location>
        <begin position="223"/>
        <end position="226"/>
    </location>
    <ligand>
        <name>ATP</name>
        <dbReference type="ChEBI" id="CHEBI:30616"/>
    </ligand>
</feature>
<keyword evidence="4 6" id="KW-0133">Cell shape</keyword>
<dbReference type="PANTHER" id="PTHR42749">
    <property type="entry name" value="CELL SHAPE-DETERMINING PROTEIN MREB"/>
    <property type="match status" value="1"/>
</dbReference>
<dbReference type="InterPro" id="IPR043129">
    <property type="entry name" value="ATPase_NBD"/>
</dbReference>
<comment type="caution">
    <text evidence="7">The sequence shown here is derived from an EMBL/GenBank/DDBJ whole genome shotgun (WGS) entry which is preliminary data.</text>
</comment>
<organism evidence="7 8">
    <name type="scientific">Candidatus Woesebacteria bacterium GW2011_GWA2_40_7b</name>
    <dbReference type="NCBI Taxonomy" id="1618563"/>
    <lineage>
        <taxon>Bacteria</taxon>
        <taxon>Candidatus Woeseibacteriota</taxon>
    </lineage>
</organism>
<dbReference type="EMBL" id="LBZK01000024">
    <property type="protein sequence ID" value="KKR70298.1"/>
    <property type="molecule type" value="Genomic_DNA"/>
</dbReference>
<keyword evidence="2 6" id="KW-0547">Nucleotide-binding</keyword>
<name>A0A0G0SZR5_9BACT</name>
<dbReference type="SUPFAM" id="SSF53067">
    <property type="entry name" value="Actin-like ATPase domain"/>
    <property type="match status" value="2"/>
</dbReference>
<dbReference type="GO" id="GO:0005737">
    <property type="term" value="C:cytoplasm"/>
    <property type="evidence" value="ECO:0007669"/>
    <property type="project" value="UniProtKB-SubCell"/>
</dbReference>
<dbReference type="STRING" id="1618563.UU12_C0024G0004"/>
<dbReference type="PRINTS" id="PR01652">
    <property type="entry name" value="SHAPEPROTEIN"/>
</dbReference>
<comment type="function">
    <text evidence="6">Forms membrane-associated dynamic filaments that are essential for cell shape determination. Acts by regulating cell wall synthesis and cell elongation, and thus cell shape. A feedback loop between cell geometry and MreB localization may maintain elongated cell shape by targeting cell wall growth to regions of negative cell wall curvature.</text>
</comment>
<dbReference type="PANTHER" id="PTHR42749:SF1">
    <property type="entry name" value="CELL SHAPE-DETERMINING PROTEIN MREB"/>
    <property type="match status" value="1"/>
</dbReference>
<dbReference type="Gene3D" id="3.30.420.40">
    <property type="match status" value="2"/>
</dbReference>
<dbReference type="InterPro" id="IPR056546">
    <property type="entry name" value="MreB_MamK-like"/>
</dbReference>
<dbReference type="Pfam" id="PF06723">
    <property type="entry name" value="MreB_Mbl"/>
    <property type="match status" value="1"/>
</dbReference>
<dbReference type="Proteomes" id="UP000034562">
    <property type="component" value="Unassembled WGS sequence"/>
</dbReference>
<dbReference type="GO" id="GO:0008360">
    <property type="term" value="P:regulation of cell shape"/>
    <property type="evidence" value="ECO:0007669"/>
    <property type="project" value="UniProtKB-UniRule"/>
</dbReference>
<proteinExistence type="inferred from homology"/>
<dbReference type="PATRIC" id="fig|1618563.3.peg.456"/>
<comment type="subcellular location">
    <subcellularLocation>
        <location evidence="6">Cytoplasm</location>
    </subcellularLocation>
    <text evidence="6">Membrane-associated.</text>
</comment>
<evidence type="ECO:0000313" key="8">
    <source>
        <dbReference type="Proteomes" id="UP000034562"/>
    </source>
</evidence>
<evidence type="ECO:0000256" key="1">
    <source>
        <dbReference type="ARBA" id="ARBA00022490"/>
    </source>
</evidence>
<dbReference type="CDD" id="cd10225">
    <property type="entry name" value="ASKHA_NBD_MreB-like"/>
    <property type="match status" value="1"/>
</dbReference>
<gene>
    <name evidence="6" type="primary">mreB</name>
    <name evidence="7" type="ORF">UU12_C0024G0004</name>
</gene>
<reference evidence="7 8" key="1">
    <citation type="journal article" date="2015" name="Nature">
        <title>rRNA introns, odd ribosomes, and small enigmatic genomes across a large radiation of phyla.</title>
        <authorList>
            <person name="Brown C.T."/>
            <person name="Hug L.A."/>
            <person name="Thomas B.C."/>
            <person name="Sharon I."/>
            <person name="Castelle C.J."/>
            <person name="Singh A."/>
            <person name="Wilkins M.J."/>
            <person name="Williams K.H."/>
            <person name="Banfield J.F."/>
        </authorList>
    </citation>
    <scope>NUCLEOTIDE SEQUENCE [LARGE SCALE GENOMIC DNA]</scope>
</reference>
<keyword evidence="3 6" id="KW-0067">ATP-binding</keyword>
<evidence type="ECO:0000256" key="6">
    <source>
        <dbReference type="HAMAP-Rule" id="MF_02207"/>
    </source>
</evidence>
<dbReference type="NCBIfam" id="NF010539">
    <property type="entry name" value="PRK13927.1"/>
    <property type="match status" value="1"/>
</dbReference>
<evidence type="ECO:0000313" key="7">
    <source>
        <dbReference type="EMBL" id="KKR70298.1"/>
    </source>
</evidence>
<feature type="binding site" evidence="6">
    <location>
        <begin position="309"/>
        <end position="312"/>
    </location>
    <ligand>
        <name>ATP</name>
        <dbReference type="ChEBI" id="CHEBI:30616"/>
    </ligand>
</feature>
<dbReference type="InterPro" id="IPR004753">
    <property type="entry name" value="MreB"/>
</dbReference>
<protein>
    <recommendedName>
        <fullName evidence="6">Cell shape-determining protein MreB</fullName>
    </recommendedName>
</protein>
<dbReference type="NCBIfam" id="TIGR00904">
    <property type="entry name" value="mreB"/>
    <property type="match status" value="1"/>
</dbReference>
<dbReference type="AlphaFoldDB" id="A0A0G0SZR5"/>
<feature type="binding site" evidence="6">
    <location>
        <begin position="27"/>
        <end position="29"/>
    </location>
    <ligand>
        <name>ATP</name>
        <dbReference type="ChEBI" id="CHEBI:30616"/>
    </ligand>
</feature>
<comment type="subunit">
    <text evidence="6">Forms polymers.</text>
</comment>
<dbReference type="HAMAP" id="MF_02207">
    <property type="entry name" value="MreB"/>
    <property type="match status" value="1"/>
</dbReference>
<dbReference type="GO" id="GO:0000902">
    <property type="term" value="P:cell morphogenesis"/>
    <property type="evidence" value="ECO:0007669"/>
    <property type="project" value="InterPro"/>
</dbReference>
<feature type="binding site" evidence="6">
    <location>
        <begin position="175"/>
        <end position="177"/>
    </location>
    <ligand>
        <name>ATP</name>
        <dbReference type="ChEBI" id="CHEBI:30616"/>
    </ligand>
</feature>